<feature type="transmembrane region" description="Helical" evidence="2">
    <location>
        <begin position="424"/>
        <end position="446"/>
    </location>
</feature>
<sequence length="453" mass="46091">MARGRAGVALLTTALLLAPAAAPGSGQPAHAAAGGTRFSGWHKAASGAPKTFGAALGTPGGYAFADDAQRVEGAASTGAAPTLTAGRSYRSTLPASGPVHYGVQLDGTSNAYVSVTAVPPAGGTAAVSDGLKVSLRDGDGRSCDLDTATFGAGRSPRPVSAWAARETSPRRSLCREAGTYYVSVERADPDGRGASPEPWELELAVASEPPVKEEGATGAPGTWNSATPDPLTGEEQRRPGGAGFAEAALIGEGVWRDDIRPGRTVFYRVPVDWGQQLHVTAELGGSGSGRSGFVPSALDLDLYNPVRGHVADLGIGYDGSQKTESLTPLPPVAHANRQAPNSKVSAVRFAGSYYLVAHLSAEVAEEFGDEPVPFVLRVRVGGSAQDGPGYQGDSVPAGIFTVTDEDREAAAEGTADGDGIAMRALAVGGIGTGSALLLGLGVWTVVARRRATP</sequence>
<comment type="caution">
    <text evidence="4">The sequence shown here is derived from an EMBL/GenBank/DDBJ whole genome shotgun (WGS) entry which is preliminary data.</text>
</comment>
<proteinExistence type="predicted"/>
<keyword evidence="2" id="KW-1133">Transmembrane helix</keyword>
<keyword evidence="3" id="KW-0732">Signal</keyword>
<name>A0ABP3SM84_9ACTN</name>
<evidence type="ECO:0000313" key="4">
    <source>
        <dbReference type="EMBL" id="GAA0642574.1"/>
    </source>
</evidence>
<protein>
    <submittedName>
        <fullName evidence="4">Uncharacterized protein</fullName>
    </submittedName>
</protein>
<evidence type="ECO:0000256" key="1">
    <source>
        <dbReference type="SAM" id="MobiDB-lite"/>
    </source>
</evidence>
<keyword evidence="2" id="KW-0812">Transmembrane</keyword>
<dbReference type="EMBL" id="BAAAGU010000016">
    <property type="protein sequence ID" value="GAA0642574.1"/>
    <property type="molecule type" value="Genomic_DNA"/>
</dbReference>
<feature type="chain" id="PRO_5047279718" evidence="3">
    <location>
        <begin position="32"/>
        <end position="453"/>
    </location>
</feature>
<keyword evidence="2" id="KW-0472">Membrane</keyword>
<evidence type="ECO:0000256" key="2">
    <source>
        <dbReference type="SAM" id="Phobius"/>
    </source>
</evidence>
<reference evidence="5" key="1">
    <citation type="journal article" date="2019" name="Int. J. Syst. Evol. Microbiol.">
        <title>The Global Catalogue of Microorganisms (GCM) 10K type strain sequencing project: providing services to taxonomists for standard genome sequencing and annotation.</title>
        <authorList>
            <consortium name="The Broad Institute Genomics Platform"/>
            <consortium name="The Broad Institute Genome Sequencing Center for Infectious Disease"/>
            <person name="Wu L."/>
            <person name="Ma J."/>
        </authorList>
    </citation>
    <scope>NUCLEOTIDE SEQUENCE [LARGE SCALE GENOMIC DNA]</scope>
    <source>
        <strain evidence="5">JCM 10367</strain>
    </source>
</reference>
<feature type="signal peptide" evidence="3">
    <location>
        <begin position="1"/>
        <end position="31"/>
    </location>
</feature>
<dbReference type="Proteomes" id="UP001500724">
    <property type="component" value="Unassembled WGS sequence"/>
</dbReference>
<evidence type="ECO:0000313" key="5">
    <source>
        <dbReference type="Proteomes" id="UP001500724"/>
    </source>
</evidence>
<keyword evidence="5" id="KW-1185">Reference proteome</keyword>
<evidence type="ECO:0000256" key="3">
    <source>
        <dbReference type="SAM" id="SignalP"/>
    </source>
</evidence>
<feature type="region of interest" description="Disordered" evidence="1">
    <location>
        <begin position="209"/>
        <end position="239"/>
    </location>
</feature>
<organism evidence="4 5">
    <name type="scientific">Streptomyces thermocarboxydovorans</name>
    <dbReference type="NCBI Taxonomy" id="59298"/>
    <lineage>
        <taxon>Bacteria</taxon>
        <taxon>Bacillati</taxon>
        <taxon>Actinomycetota</taxon>
        <taxon>Actinomycetes</taxon>
        <taxon>Kitasatosporales</taxon>
        <taxon>Streptomycetaceae</taxon>
        <taxon>Streptomyces</taxon>
    </lineage>
</organism>
<accession>A0ABP3SM84</accession>
<gene>
    <name evidence="4" type="ORF">GCM10009535_19880</name>
</gene>